<feature type="transmembrane region" description="Helical" evidence="2">
    <location>
        <begin position="64"/>
        <end position="90"/>
    </location>
</feature>
<keyword evidence="2" id="KW-1133">Transmembrane helix</keyword>
<dbReference type="Proteomes" id="UP001472677">
    <property type="component" value="Unassembled WGS sequence"/>
</dbReference>
<comment type="caution">
    <text evidence="3">The sequence shown here is derived from an EMBL/GenBank/DDBJ whole genome shotgun (WGS) entry which is preliminary data.</text>
</comment>
<feature type="transmembrane region" description="Helical" evidence="2">
    <location>
        <begin position="40"/>
        <end position="58"/>
    </location>
</feature>
<evidence type="ECO:0000256" key="1">
    <source>
        <dbReference type="SAM" id="MobiDB-lite"/>
    </source>
</evidence>
<keyword evidence="4" id="KW-1185">Reference proteome</keyword>
<evidence type="ECO:0000313" key="4">
    <source>
        <dbReference type="Proteomes" id="UP001472677"/>
    </source>
</evidence>
<proteinExistence type="predicted"/>
<feature type="compositionally biased region" description="Basic and acidic residues" evidence="1">
    <location>
        <begin position="169"/>
        <end position="178"/>
    </location>
</feature>
<reference evidence="3 4" key="1">
    <citation type="journal article" date="2024" name="G3 (Bethesda)">
        <title>Genome assembly of Hibiscus sabdariffa L. provides insights into metabolisms of medicinal natural products.</title>
        <authorList>
            <person name="Kim T."/>
        </authorList>
    </citation>
    <scope>NUCLEOTIDE SEQUENCE [LARGE SCALE GENOMIC DNA]</scope>
    <source>
        <strain evidence="3">TK-2024</strain>
        <tissue evidence="3">Old leaves</tissue>
    </source>
</reference>
<evidence type="ECO:0000256" key="2">
    <source>
        <dbReference type="SAM" id="Phobius"/>
    </source>
</evidence>
<gene>
    <name evidence="3" type="ORF">V6N12_006077</name>
</gene>
<keyword evidence="2" id="KW-0812">Transmembrane</keyword>
<protein>
    <submittedName>
        <fullName evidence="3">Uncharacterized protein</fullName>
    </submittedName>
</protein>
<evidence type="ECO:0000313" key="3">
    <source>
        <dbReference type="EMBL" id="KAK8567491.1"/>
    </source>
</evidence>
<name>A0ABR2EXU0_9ROSI</name>
<feature type="region of interest" description="Disordered" evidence="1">
    <location>
        <begin position="154"/>
        <end position="178"/>
    </location>
</feature>
<accession>A0ABR2EXU0</accession>
<organism evidence="3 4">
    <name type="scientific">Hibiscus sabdariffa</name>
    <name type="common">roselle</name>
    <dbReference type="NCBI Taxonomy" id="183260"/>
    <lineage>
        <taxon>Eukaryota</taxon>
        <taxon>Viridiplantae</taxon>
        <taxon>Streptophyta</taxon>
        <taxon>Embryophyta</taxon>
        <taxon>Tracheophyta</taxon>
        <taxon>Spermatophyta</taxon>
        <taxon>Magnoliopsida</taxon>
        <taxon>eudicotyledons</taxon>
        <taxon>Gunneridae</taxon>
        <taxon>Pentapetalae</taxon>
        <taxon>rosids</taxon>
        <taxon>malvids</taxon>
        <taxon>Malvales</taxon>
        <taxon>Malvaceae</taxon>
        <taxon>Malvoideae</taxon>
        <taxon>Hibiscus</taxon>
    </lineage>
</organism>
<dbReference type="EMBL" id="JBBPBM010000009">
    <property type="protein sequence ID" value="KAK8567491.1"/>
    <property type="molecule type" value="Genomic_DNA"/>
</dbReference>
<keyword evidence="2" id="KW-0472">Membrane</keyword>
<sequence length="178" mass="20579">MSKNFIANLKEDRVSPTISTTDNIFEHVEVNRSSEVRLDMLLVVSSKLGMLSLLFSSSLKLYKIGGTCLIMSPVCFLYLVELYLMVLSFFHGYFLTTKMAFVEWHIYQDMGDSAQLPILLLLIKETRREWTATRKSMYPRNPVTVVVSKPASEATLNSKLQRNNKSKKKQEEWRDERS</sequence>